<evidence type="ECO:0000259" key="2">
    <source>
        <dbReference type="Pfam" id="PF25876"/>
    </source>
</evidence>
<dbReference type="SUPFAM" id="SSF111369">
    <property type="entry name" value="HlyD-like secretion proteins"/>
    <property type="match status" value="2"/>
</dbReference>
<evidence type="ECO:0000313" key="7">
    <source>
        <dbReference type="Proteomes" id="UP000298774"/>
    </source>
</evidence>
<dbReference type="EMBL" id="JAWXYC010000005">
    <property type="protein sequence ID" value="MDX5955511.1"/>
    <property type="molecule type" value="Genomic_DNA"/>
</dbReference>
<dbReference type="Proteomes" id="UP001277471">
    <property type="component" value="Unassembled WGS sequence"/>
</dbReference>
<dbReference type="EMBL" id="CP032341">
    <property type="protein sequence ID" value="QCO12202.1"/>
    <property type="molecule type" value="Genomic_DNA"/>
</dbReference>
<geneLocation type="plasmid" evidence="6 7">
    <name>p2</name>
</geneLocation>
<dbReference type="KEGG" id="abf:AMK58_23345"/>
<dbReference type="Pfam" id="PF25917">
    <property type="entry name" value="BSH_RND"/>
    <property type="match status" value="1"/>
</dbReference>
<name>A0A0P0F0X8_AZOBR</name>
<protein>
    <submittedName>
        <fullName evidence="6">HlyD family secretion protein</fullName>
    </submittedName>
</protein>
<dbReference type="Gene3D" id="2.40.50.100">
    <property type="match status" value="1"/>
</dbReference>
<evidence type="ECO:0000259" key="4">
    <source>
        <dbReference type="Pfam" id="PF25963"/>
    </source>
</evidence>
<dbReference type="Gene3D" id="1.10.287.470">
    <property type="entry name" value="Helix hairpin bin"/>
    <property type="match status" value="2"/>
</dbReference>
<keyword evidence="8" id="KW-1185">Reference proteome</keyword>
<feature type="domain" description="p-hydroxybenzoic acid efflux pump subunit AaeA-like beta-barrel" evidence="4">
    <location>
        <begin position="274"/>
        <end position="365"/>
    </location>
</feature>
<dbReference type="Gene3D" id="2.40.30.170">
    <property type="match status" value="1"/>
</dbReference>
<dbReference type="PANTHER" id="PTHR30386:SF24">
    <property type="entry name" value="MULTIDRUG RESISTANCE EFFLUX PUMP"/>
    <property type="match status" value="1"/>
</dbReference>
<dbReference type="Pfam" id="PF25963">
    <property type="entry name" value="Beta-barrel_AAEA"/>
    <property type="match status" value="1"/>
</dbReference>
<dbReference type="InterPro" id="IPR058634">
    <property type="entry name" value="AaeA-lik-b-barrel"/>
</dbReference>
<feature type="transmembrane region" description="Helical" evidence="1">
    <location>
        <begin position="36"/>
        <end position="55"/>
    </location>
</feature>
<keyword evidence="1" id="KW-1133">Transmembrane helix</keyword>
<gene>
    <name evidence="6" type="ORF">D3868_24580</name>
    <name evidence="5" type="ORF">SIM66_30550</name>
</gene>
<feature type="domain" description="Multidrug resistance protein MdtA-like alpha-helical hairpin" evidence="2">
    <location>
        <begin position="141"/>
        <end position="201"/>
    </location>
</feature>
<dbReference type="InterPro" id="IPR058625">
    <property type="entry name" value="MdtA-like_BSH"/>
</dbReference>
<keyword evidence="1" id="KW-0812">Transmembrane</keyword>
<dbReference type="Pfam" id="PF25876">
    <property type="entry name" value="HH_MFP_RND"/>
    <property type="match status" value="1"/>
</dbReference>
<feature type="domain" description="Multidrug resistance protein MdtA-like barrel-sandwich hybrid" evidence="3">
    <location>
        <begin position="74"/>
        <end position="263"/>
    </location>
</feature>
<accession>A0A0P0F0X8</accession>
<dbReference type="RefSeq" id="WP_035679304.1">
    <property type="nucleotide sequence ID" value="NZ_CP012916.1"/>
</dbReference>
<proteinExistence type="predicted"/>
<evidence type="ECO:0000259" key="3">
    <source>
        <dbReference type="Pfam" id="PF25917"/>
    </source>
</evidence>
<evidence type="ECO:0000313" key="5">
    <source>
        <dbReference type="EMBL" id="MDX5955511.1"/>
    </source>
</evidence>
<keyword evidence="6" id="KW-0614">Plasmid</keyword>
<reference evidence="6 7" key="1">
    <citation type="submission" date="2018-09" db="EMBL/GenBank/DDBJ databases">
        <title>Whole genome based analysis of evolution and adaptive divergence in Indian and Brazilian strains of Azospirillum brasilense.</title>
        <authorList>
            <person name="Singh C."/>
            <person name="Tripathi A.K."/>
        </authorList>
    </citation>
    <scope>NUCLEOTIDE SEQUENCE [LARGE SCALE GENOMIC DNA]</scope>
    <source>
        <strain evidence="6 7">MTCC4038</strain>
        <plasmid evidence="6 7">p2</plasmid>
    </source>
</reference>
<sequence>MDTLQDRGAVVAGTNVTGERSAVGAAAAPPRKRRTVGVLLCLGAVVVAAGGWNWARSNGGTATDNAYVRGDVTSLAPKVAGYVTAVEVEDNQTVGAGDVLFRIDDRDYRARLAQAVANVEAAQARLTNVDAETRLQHVLIRQAEAQRRSAMAEMTLAAKAYDRRRELIRGNAVSQAHLDESDAARLKAEAGLSAASATVEAQQQRIAVLAAQRDAAVAAVAQAQAARDLAQIDLESTVVRAPVAGAVGNRQVRVGRLVAPGASLLDIVPVDDVWVVANYKETQLEHIRPGQRARVSVDGYPDGTLDGVVDSLAPGSGSAFSLLPADNATGNFVRVVQRVPVKIRLVGNPLPGRLVPGLSARVEITQGGDQ</sequence>
<dbReference type="InterPro" id="IPR050739">
    <property type="entry name" value="MFP"/>
</dbReference>
<reference evidence="5 8" key="2">
    <citation type="submission" date="2023-11" db="EMBL/GenBank/DDBJ databases">
        <title>MicrobeMod: A computational toolkit for identifying prokaryotic methylation and restriction-modification with nanopore sequencing.</title>
        <authorList>
            <person name="Crits-Christoph A."/>
            <person name="Kang S.C."/>
            <person name="Lee H."/>
            <person name="Ostrov N."/>
        </authorList>
    </citation>
    <scope>NUCLEOTIDE SEQUENCE [LARGE SCALE GENOMIC DNA]</scope>
    <source>
        <strain evidence="5 8">ATCC 29145</strain>
    </source>
</reference>
<evidence type="ECO:0000256" key="1">
    <source>
        <dbReference type="SAM" id="Phobius"/>
    </source>
</evidence>
<evidence type="ECO:0000313" key="8">
    <source>
        <dbReference type="Proteomes" id="UP001277471"/>
    </source>
</evidence>
<dbReference type="GeneID" id="56450697"/>
<dbReference type="GO" id="GO:0055085">
    <property type="term" value="P:transmembrane transport"/>
    <property type="evidence" value="ECO:0007669"/>
    <property type="project" value="InterPro"/>
</dbReference>
<dbReference type="Proteomes" id="UP000298774">
    <property type="component" value="Plasmid p2"/>
</dbReference>
<dbReference type="InterPro" id="IPR058624">
    <property type="entry name" value="MdtA-like_HH"/>
</dbReference>
<keyword evidence="1" id="KW-0472">Membrane</keyword>
<dbReference type="AlphaFoldDB" id="A0A0P0F0X8"/>
<organism evidence="6 7">
    <name type="scientific">Azospirillum brasilense</name>
    <dbReference type="NCBI Taxonomy" id="192"/>
    <lineage>
        <taxon>Bacteria</taxon>
        <taxon>Pseudomonadati</taxon>
        <taxon>Pseudomonadota</taxon>
        <taxon>Alphaproteobacteria</taxon>
        <taxon>Rhodospirillales</taxon>
        <taxon>Azospirillaceae</taxon>
        <taxon>Azospirillum</taxon>
    </lineage>
</organism>
<evidence type="ECO:0000313" key="6">
    <source>
        <dbReference type="EMBL" id="QCO12202.1"/>
    </source>
</evidence>
<dbReference type="PANTHER" id="PTHR30386">
    <property type="entry name" value="MEMBRANE FUSION SUBUNIT OF EMRAB-TOLC MULTIDRUG EFFLUX PUMP"/>
    <property type="match status" value="1"/>
</dbReference>